<name>A0A6L8MME3_9BURK</name>
<organism evidence="1 2">
    <name type="scientific">Duganella lactea</name>
    <dbReference type="NCBI Taxonomy" id="2692173"/>
    <lineage>
        <taxon>Bacteria</taxon>
        <taxon>Pseudomonadati</taxon>
        <taxon>Pseudomonadota</taxon>
        <taxon>Betaproteobacteria</taxon>
        <taxon>Burkholderiales</taxon>
        <taxon>Oxalobacteraceae</taxon>
        <taxon>Telluria group</taxon>
        <taxon>Duganella</taxon>
    </lineage>
</organism>
<evidence type="ECO:0000313" key="1">
    <source>
        <dbReference type="EMBL" id="MYM84387.1"/>
    </source>
</evidence>
<comment type="caution">
    <text evidence="1">The sequence shown here is derived from an EMBL/GenBank/DDBJ whole genome shotgun (WGS) entry which is preliminary data.</text>
</comment>
<gene>
    <name evidence="1" type="ORF">GTP44_20840</name>
</gene>
<dbReference type="EMBL" id="WWCP01000032">
    <property type="protein sequence ID" value="MYM84387.1"/>
    <property type="molecule type" value="Genomic_DNA"/>
</dbReference>
<evidence type="ECO:0000313" key="2">
    <source>
        <dbReference type="Proteomes" id="UP000474565"/>
    </source>
</evidence>
<dbReference type="Proteomes" id="UP000474565">
    <property type="component" value="Unassembled WGS sequence"/>
</dbReference>
<sequence>MVFKSLPLGIAQQAMKVFMESHSASPSCNSTAMRQRGRDEKINRILLPPEPSDRNALFYQLPEPPIGAKSQSICDGERSHAYSVSEYSTVRQTSKSLRSLLLAQALTTTRLS</sequence>
<reference evidence="1 2" key="1">
    <citation type="submission" date="2019-12" db="EMBL/GenBank/DDBJ databases">
        <title>Novel species isolated from a subtropical stream in China.</title>
        <authorList>
            <person name="Lu H."/>
        </authorList>
    </citation>
    <scope>NUCLEOTIDE SEQUENCE [LARGE SCALE GENOMIC DNA]</scope>
    <source>
        <strain evidence="1 2">FT50W</strain>
    </source>
</reference>
<protein>
    <submittedName>
        <fullName evidence="1">Uncharacterized protein</fullName>
    </submittedName>
</protein>
<proteinExistence type="predicted"/>
<dbReference type="AlphaFoldDB" id="A0A6L8MME3"/>
<accession>A0A6L8MME3</accession>
<dbReference type="RefSeq" id="WP_161020912.1">
    <property type="nucleotide sequence ID" value="NZ_WWCP01000032.1"/>
</dbReference>